<accession>A0ABU5QBE9</accession>
<gene>
    <name evidence="7" type="ORF">VB248_11100</name>
</gene>
<dbReference type="PANTHER" id="PTHR31310">
    <property type="match status" value="1"/>
</dbReference>
<reference evidence="7 8" key="1">
    <citation type="submission" date="2023-12" db="EMBL/GenBank/DDBJ databases">
        <title>Novel species of the genus Arcicella isolated from rivers.</title>
        <authorList>
            <person name="Lu H."/>
        </authorList>
    </citation>
    <scope>NUCLEOTIDE SEQUENCE [LARGE SCALE GENOMIC DNA]</scope>
    <source>
        <strain evidence="7 8">KCTC 23307</strain>
    </source>
</reference>
<dbReference type="Pfam" id="PF14378">
    <property type="entry name" value="PAP2_3"/>
    <property type="match status" value="1"/>
</dbReference>
<feature type="transmembrane region" description="Helical" evidence="5">
    <location>
        <begin position="286"/>
        <end position="307"/>
    </location>
</feature>
<evidence type="ECO:0000313" key="8">
    <source>
        <dbReference type="Proteomes" id="UP001302949"/>
    </source>
</evidence>
<protein>
    <submittedName>
        <fullName evidence="7">Phosphatase PAP2 family protein</fullName>
    </submittedName>
</protein>
<dbReference type="PANTHER" id="PTHR31310:SF7">
    <property type="entry name" value="PA-PHOSPHATASE RELATED-FAMILY PROTEIN DDB_G0268928"/>
    <property type="match status" value="1"/>
</dbReference>
<dbReference type="InterPro" id="IPR026841">
    <property type="entry name" value="Aur1/Ipt1"/>
</dbReference>
<feature type="transmembrane region" description="Helical" evidence="5">
    <location>
        <begin position="139"/>
        <end position="161"/>
    </location>
</feature>
<dbReference type="CDD" id="cd03386">
    <property type="entry name" value="PAP2_Aur1_like"/>
    <property type="match status" value="1"/>
</dbReference>
<proteinExistence type="predicted"/>
<evidence type="ECO:0000256" key="4">
    <source>
        <dbReference type="ARBA" id="ARBA00023136"/>
    </source>
</evidence>
<dbReference type="RefSeq" id="WP_323296848.1">
    <property type="nucleotide sequence ID" value="NZ_JAYFUM010000011.1"/>
</dbReference>
<comment type="caution">
    <text evidence="7">The sequence shown here is derived from an EMBL/GenBank/DDBJ whole genome shotgun (WGS) entry which is preliminary data.</text>
</comment>
<dbReference type="EMBL" id="JAYFUM010000011">
    <property type="protein sequence ID" value="MEA5139689.1"/>
    <property type="molecule type" value="Genomic_DNA"/>
</dbReference>
<evidence type="ECO:0000256" key="3">
    <source>
        <dbReference type="ARBA" id="ARBA00022989"/>
    </source>
</evidence>
<evidence type="ECO:0000259" key="6">
    <source>
        <dbReference type="Pfam" id="PF14378"/>
    </source>
</evidence>
<evidence type="ECO:0000256" key="1">
    <source>
        <dbReference type="ARBA" id="ARBA00004141"/>
    </source>
</evidence>
<evidence type="ECO:0000256" key="2">
    <source>
        <dbReference type="ARBA" id="ARBA00022692"/>
    </source>
</evidence>
<keyword evidence="8" id="KW-1185">Reference proteome</keyword>
<feature type="transmembrane region" description="Helical" evidence="5">
    <location>
        <begin position="173"/>
        <end position="191"/>
    </location>
</feature>
<feature type="transmembrane region" description="Helical" evidence="5">
    <location>
        <begin position="236"/>
        <end position="255"/>
    </location>
</feature>
<organism evidence="7 8">
    <name type="scientific">Arcicella rigui</name>
    <dbReference type="NCBI Taxonomy" id="797020"/>
    <lineage>
        <taxon>Bacteria</taxon>
        <taxon>Pseudomonadati</taxon>
        <taxon>Bacteroidota</taxon>
        <taxon>Cytophagia</taxon>
        <taxon>Cytophagales</taxon>
        <taxon>Flectobacillaceae</taxon>
        <taxon>Arcicella</taxon>
    </lineage>
</organism>
<feature type="domain" description="Inositolphosphotransferase Aur1/Ipt1" evidence="6">
    <location>
        <begin position="133"/>
        <end position="301"/>
    </location>
</feature>
<dbReference type="Proteomes" id="UP001302949">
    <property type="component" value="Unassembled WGS sequence"/>
</dbReference>
<evidence type="ECO:0000313" key="7">
    <source>
        <dbReference type="EMBL" id="MEA5139689.1"/>
    </source>
</evidence>
<dbReference type="InterPro" id="IPR052185">
    <property type="entry name" value="IPC_Synthase-Related"/>
</dbReference>
<dbReference type="Gene3D" id="1.20.144.10">
    <property type="entry name" value="Phosphatidic acid phosphatase type 2/haloperoxidase"/>
    <property type="match status" value="1"/>
</dbReference>
<feature type="transmembrane region" description="Helical" evidence="5">
    <location>
        <begin position="28"/>
        <end position="45"/>
    </location>
</feature>
<name>A0ABU5QBE9_9BACT</name>
<keyword evidence="4 5" id="KW-0472">Membrane</keyword>
<comment type="subcellular location">
    <subcellularLocation>
        <location evidence="1">Membrane</location>
        <topology evidence="1">Multi-pass membrane protein</topology>
    </subcellularLocation>
</comment>
<keyword evidence="2 5" id="KW-0812">Transmembrane</keyword>
<evidence type="ECO:0000256" key="5">
    <source>
        <dbReference type="SAM" id="Phobius"/>
    </source>
</evidence>
<sequence length="318" mass="37597">MSFKDKFNFEGFWAIEENKDFKRFTIDNTILSLSIAAAYFGWFFGVVQFRVEHWILFYLVVSLYYFNRVTRSFCKSMFPFAIFWVFYDSMRLVPNYTVNHVHIQEVYNLDKYLFGIYDNGVKISLNEYLSKYHKPIFDFLSGFFYINWIPVPFLFGVFAFIKDKLLVYSFANNFLFVNLLGFCFFYIYPAAPPWYVAEYGFVENFDMMGNMGNLKYFDAIVGKDIFKGLYQINANVFASMPSLHSAYPLIVLYYAMKLKNKWITFGFSFFCVGIWCSAVYSNHHYVIDVIGGIACAMLSIFLFNLFLKKPMIKYIMPL</sequence>
<feature type="transmembrane region" description="Helical" evidence="5">
    <location>
        <begin position="262"/>
        <end position="280"/>
    </location>
</feature>
<keyword evidence="3 5" id="KW-1133">Transmembrane helix</keyword>